<organism evidence="1 2">
    <name type="scientific">Asaccharospora irregularis DSM 2635</name>
    <dbReference type="NCBI Taxonomy" id="1121321"/>
    <lineage>
        <taxon>Bacteria</taxon>
        <taxon>Bacillati</taxon>
        <taxon>Bacillota</taxon>
        <taxon>Clostridia</taxon>
        <taxon>Peptostreptococcales</taxon>
        <taxon>Peptostreptococcaceae</taxon>
        <taxon>Asaccharospora</taxon>
    </lineage>
</organism>
<evidence type="ECO:0000313" key="1">
    <source>
        <dbReference type="EMBL" id="SHH18689.1"/>
    </source>
</evidence>
<protein>
    <submittedName>
        <fullName evidence="1">Uncharacterized protein</fullName>
    </submittedName>
</protein>
<sequence length="49" mass="5927">MILKKKTLEDRFKKMLKKKNVQITVEDVMKYLNIDREKAKSLVEDFLIN</sequence>
<keyword evidence="2" id="KW-1185">Reference proteome</keyword>
<dbReference type="RefSeq" id="WP_159430058.1">
    <property type="nucleotide sequence ID" value="NZ_BAABCH010000025.1"/>
</dbReference>
<accession>A0A1M5QYB0</accession>
<dbReference type="STRING" id="1121321.SAMN04488530_1255"/>
<dbReference type="EMBL" id="FQWX01000025">
    <property type="protein sequence ID" value="SHH18689.1"/>
    <property type="molecule type" value="Genomic_DNA"/>
</dbReference>
<proteinExistence type="predicted"/>
<name>A0A1M5QYB0_9FIRM</name>
<gene>
    <name evidence="1" type="ORF">SAMN04488530_1255</name>
</gene>
<dbReference type="Proteomes" id="UP000243255">
    <property type="component" value="Unassembled WGS sequence"/>
</dbReference>
<evidence type="ECO:0000313" key="2">
    <source>
        <dbReference type="Proteomes" id="UP000243255"/>
    </source>
</evidence>
<reference evidence="2" key="1">
    <citation type="submission" date="2016-11" db="EMBL/GenBank/DDBJ databases">
        <authorList>
            <person name="Varghese N."/>
            <person name="Submissions S."/>
        </authorList>
    </citation>
    <scope>NUCLEOTIDE SEQUENCE [LARGE SCALE GENOMIC DNA]</scope>
    <source>
        <strain evidence="2">DSM 2635</strain>
    </source>
</reference>
<dbReference type="AlphaFoldDB" id="A0A1M5QYB0"/>